<dbReference type="PANTHER" id="PTHR13593">
    <property type="match status" value="1"/>
</dbReference>
<organism evidence="3 5">
    <name type="scientific">Purpureocillium lilacinum</name>
    <name type="common">Paecilomyces lilacinus</name>
    <dbReference type="NCBI Taxonomy" id="33203"/>
    <lineage>
        <taxon>Eukaryota</taxon>
        <taxon>Fungi</taxon>
        <taxon>Dikarya</taxon>
        <taxon>Ascomycota</taxon>
        <taxon>Pezizomycotina</taxon>
        <taxon>Sordariomycetes</taxon>
        <taxon>Hypocreomycetidae</taxon>
        <taxon>Hypocreales</taxon>
        <taxon>Ophiocordycipitaceae</taxon>
        <taxon>Purpureocillium</taxon>
    </lineage>
</organism>
<dbReference type="GO" id="GO:0006629">
    <property type="term" value="P:lipid metabolic process"/>
    <property type="evidence" value="ECO:0007669"/>
    <property type="project" value="InterPro"/>
</dbReference>
<keyword evidence="7" id="KW-1185">Reference proteome</keyword>
<feature type="chain" id="PRO_5044550859" evidence="1">
    <location>
        <begin position="22"/>
        <end position="626"/>
    </location>
</feature>
<keyword evidence="1" id="KW-0732">Signal</keyword>
<evidence type="ECO:0000313" key="7">
    <source>
        <dbReference type="Proteomes" id="UP001287286"/>
    </source>
</evidence>
<evidence type="ECO:0000313" key="5">
    <source>
        <dbReference type="Proteomes" id="UP000078240"/>
    </source>
</evidence>
<evidence type="ECO:0000313" key="6">
    <source>
        <dbReference type="Proteomes" id="UP000245956"/>
    </source>
</evidence>
<dbReference type="SUPFAM" id="SSF51695">
    <property type="entry name" value="PLC-like phosphodiesterases"/>
    <property type="match status" value="1"/>
</dbReference>
<protein>
    <submittedName>
        <fullName evidence="3">Phospholipase C-like protein</fullName>
    </submittedName>
</protein>
<dbReference type="Proteomes" id="UP000245956">
    <property type="component" value="Unassembled WGS sequence"/>
</dbReference>
<evidence type="ECO:0000313" key="4">
    <source>
        <dbReference type="EMBL" id="PWI69156.1"/>
    </source>
</evidence>
<reference evidence="3 5" key="3">
    <citation type="submission" date="2016-01" db="EMBL/GenBank/DDBJ databases">
        <title>Biosynthesis of antibiotic leucinostatins and their inhibition on Phytophthora in bio-control Purpureocillium lilacinum.</title>
        <authorList>
            <person name="Wang G."/>
            <person name="Liu Z."/>
            <person name="Lin R."/>
            <person name="Li E."/>
            <person name="Mao Z."/>
            <person name="Ling J."/>
            <person name="Yin W."/>
            <person name="Xie B."/>
        </authorList>
    </citation>
    <scope>NUCLEOTIDE SEQUENCE [LARGE SCALE GENOMIC DNA]</scope>
    <source>
        <strain evidence="3">PLBJ-1</strain>
    </source>
</reference>
<dbReference type="Proteomes" id="UP000078240">
    <property type="component" value="Unassembled WGS sequence"/>
</dbReference>
<dbReference type="EMBL" id="JAWRVI010000029">
    <property type="protein sequence ID" value="KAK4087748.1"/>
    <property type="molecule type" value="Genomic_DNA"/>
</dbReference>
<evidence type="ECO:0000313" key="2">
    <source>
        <dbReference type="EMBL" id="KAK4087748.1"/>
    </source>
</evidence>
<dbReference type="InterPro" id="IPR051057">
    <property type="entry name" value="PI-PLC_domain"/>
</dbReference>
<dbReference type="GO" id="GO:0008081">
    <property type="term" value="F:phosphoric diester hydrolase activity"/>
    <property type="evidence" value="ECO:0007669"/>
    <property type="project" value="InterPro"/>
</dbReference>
<dbReference type="EMBL" id="LSBH01000003">
    <property type="protein sequence ID" value="OAQ82065.1"/>
    <property type="molecule type" value="Genomic_DNA"/>
</dbReference>
<reference evidence="2" key="4">
    <citation type="submission" date="2023-11" db="EMBL/GenBank/DDBJ databases">
        <authorList>
            <person name="Beijen E."/>
            <person name="Ohm R.A."/>
        </authorList>
    </citation>
    <scope>NUCLEOTIDE SEQUENCE</scope>
    <source>
        <strain evidence="2">CBS 150709</strain>
    </source>
</reference>
<proteinExistence type="predicted"/>
<accession>A0A179GVS5</accession>
<feature type="signal peptide" evidence="1">
    <location>
        <begin position="1"/>
        <end position="21"/>
    </location>
</feature>
<reference evidence="2 7" key="5">
    <citation type="journal article" date="2024" name="Microbiol. Resour. Announc.">
        <title>Genome annotations for the ascomycete fungi Trichoderma harzianum, Trichoderma aggressivum, and Purpureocillium lilacinum.</title>
        <authorList>
            <person name="Beijen E.P.W."/>
            <person name="Ohm R.A."/>
        </authorList>
    </citation>
    <scope>NUCLEOTIDE SEQUENCE [LARGE SCALE GENOMIC DNA]</scope>
    <source>
        <strain evidence="2 7">CBS 150709</strain>
    </source>
</reference>
<dbReference type="Gene3D" id="3.20.20.190">
    <property type="entry name" value="Phosphatidylinositol (PI) phosphodiesterase"/>
    <property type="match status" value="1"/>
</dbReference>
<dbReference type="CDD" id="cd08621">
    <property type="entry name" value="PI-PLCXDc_like_2"/>
    <property type="match status" value="1"/>
</dbReference>
<gene>
    <name evidence="4" type="ORF">PCL_01541</name>
    <name evidence="2" type="ORF">Purlil1_7805</name>
    <name evidence="3" type="ORF">VFPBJ_04649</name>
</gene>
<comment type="caution">
    <text evidence="3">The sequence shown here is derived from an EMBL/GenBank/DDBJ whole genome shotgun (WGS) entry which is preliminary data.</text>
</comment>
<name>A0A179GVS5_PURLI</name>
<evidence type="ECO:0000256" key="1">
    <source>
        <dbReference type="SAM" id="SignalP"/>
    </source>
</evidence>
<sequence length="626" mass="69653">MRHSQQLAILVWVAAFTAIHALVAPSRQSIGRYTETVDGNVADTGCKKSDRTYSSESPKAGSFMPWKLLEPQNAWSSGKQYITIVNLTPHRFKLDSTHSYQMDEFNFGDVPQGQARQNIAHYTERKGANAKDDNGEAYYSIEGTNKKFVIRATTHIPDAHSRRTIIDLSGMGMGQREYLDPAQESPVTLVITGSNDYGFITSIRYGAGNWMRGIYDVIKDRQIQHIVMPGTHDSGMSTISGKIVSLGIAANTQTQGINIYNQLWAGARWFDLRVASVHDNANTGDYGFWVLHVNDERADIAIGNSGESLDDVVNEINKFTAENPGEVVFFRIRYLIGIRKIPSRGPINWNKDIVNAFFGKLKGVNNRCPNLDPNVKFNKQTASYFMDQNGGKGCVVFMLTGDLPNDVPQDSVGDGIYKGNRMDVWDNWSNLAETEPMAKDQVAKWKTVGRSGNFNNDQFLISQWIVSADAVKTTFFGIQNIAIMPTNPALYWMGVNNMSPETWPNVLLVDYHGVVVTDQSSWNELSAELYTLAIGMNLYMISENCDISTRRSPLLPKANGRVKTLQASEISEPWNGIIYANGTVQNSPPESLHPGRVEVFKSGTKFSNGTILTEDVMNPLYHSTVV</sequence>
<reference evidence="4 6" key="2">
    <citation type="journal article" date="2016" name="Front. Microbiol.">
        <title>Genome and transcriptome sequences reveal the specific parasitism of the nematophagous Purpureocillium lilacinum 36-1.</title>
        <authorList>
            <person name="Xie J."/>
            <person name="Li S."/>
            <person name="Mo C."/>
            <person name="Xiao X."/>
            <person name="Peng D."/>
            <person name="Wang G."/>
            <person name="Xiao Y."/>
        </authorList>
    </citation>
    <scope>NUCLEOTIDE SEQUENCE [LARGE SCALE GENOMIC DNA]</scope>
    <source>
        <strain evidence="4 6">36-1</strain>
    </source>
</reference>
<dbReference type="InterPro" id="IPR017946">
    <property type="entry name" value="PLC-like_Pdiesterase_TIM-brl"/>
</dbReference>
<dbReference type="EMBL" id="LCWV01000013">
    <property type="protein sequence ID" value="PWI69156.1"/>
    <property type="molecule type" value="Genomic_DNA"/>
</dbReference>
<dbReference type="PANTHER" id="PTHR13593:SF143">
    <property type="entry name" value="PHOSPHATIDYLINOSITOL-SPECIFIC PHOSPHOLIPASE C X DOMAIN-CONTAINING PROTEIN"/>
    <property type="match status" value="1"/>
</dbReference>
<reference evidence="4" key="1">
    <citation type="submission" date="2015-05" db="EMBL/GenBank/DDBJ databases">
        <authorList>
            <person name="Wang D.B."/>
            <person name="Wang M."/>
        </authorList>
    </citation>
    <scope>NUCLEOTIDE SEQUENCE</scope>
    <source>
        <strain evidence="4">36-1</strain>
    </source>
</reference>
<dbReference type="AlphaFoldDB" id="A0A179GVS5"/>
<evidence type="ECO:0000313" key="3">
    <source>
        <dbReference type="EMBL" id="OAQ82065.1"/>
    </source>
</evidence>
<dbReference type="Proteomes" id="UP001287286">
    <property type="component" value="Unassembled WGS sequence"/>
</dbReference>